<dbReference type="Proteomes" id="UP001279734">
    <property type="component" value="Unassembled WGS sequence"/>
</dbReference>
<proteinExistence type="predicted"/>
<evidence type="ECO:0000256" key="3">
    <source>
        <dbReference type="ARBA" id="ARBA00022705"/>
    </source>
</evidence>
<keyword evidence="4" id="KW-0539">Nucleus</keyword>
<name>A0AAD3T9L3_NEPGR</name>
<accession>A0AAD3T9L3</accession>
<gene>
    <name evidence="6" type="ORF">Nepgr_026747</name>
</gene>
<keyword evidence="3" id="KW-0235">DNA replication</keyword>
<dbReference type="PANTHER" id="PTHR17598">
    <property type="entry name" value="DNA POLYMERASE DELTA SUBUNIT 3"/>
    <property type="match status" value="1"/>
</dbReference>
<dbReference type="GO" id="GO:1904161">
    <property type="term" value="P:DNA synthesis involved in UV-damage excision repair"/>
    <property type="evidence" value="ECO:0007669"/>
    <property type="project" value="TreeGrafter"/>
</dbReference>
<evidence type="ECO:0000256" key="1">
    <source>
        <dbReference type="ARBA" id="ARBA00004123"/>
    </source>
</evidence>
<dbReference type="GO" id="GO:0006297">
    <property type="term" value="P:nucleotide-excision repair, DNA gap filling"/>
    <property type="evidence" value="ECO:0007669"/>
    <property type="project" value="TreeGrafter"/>
</dbReference>
<dbReference type="Pfam" id="PF09507">
    <property type="entry name" value="CDC27"/>
    <property type="match status" value="1"/>
</dbReference>
<feature type="region of interest" description="Disordered" evidence="5">
    <location>
        <begin position="354"/>
        <end position="387"/>
    </location>
</feature>
<evidence type="ECO:0000256" key="4">
    <source>
        <dbReference type="ARBA" id="ARBA00023242"/>
    </source>
</evidence>
<dbReference type="AlphaFoldDB" id="A0AAD3T9L3"/>
<protein>
    <recommendedName>
        <fullName evidence="2">DNA polymerase delta subunit 3</fullName>
    </recommendedName>
</protein>
<reference evidence="6" key="1">
    <citation type="submission" date="2023-05" db="EMBL/GenBank/DDBJ databases">
        <title>Nepenthes gracilis genome sequencing.</title>
        <authorList>
            <person name="Fukushima K."/>
        </authorList>
    </citation>
    <scope>NUCLEOTIDE SEQUENCE</scope>
    <source>
        <strain evidence="6">SING2019-196</strain>
    </source>
</reference>
<dbReference type="Gene3D" id="3.90.1030.20">
    <property type="entry name" value="DNA polymerase delta, p66 (Cdc27) subunit, wHTH domain"/>
    <property type="match status" value="1"/>
</dbReference>
<feature type="compositionally biased region" description="Basic and acidic residues" evidence="5">
    <location>
        <begin position="357"/>
        <end position="381"/>
    </location>
</feature>
<dbReference type="InterPro" id="IPR041913">
    <property type="entry name" value="POLD3_sf"/>
</dbReference>
<dbReference type="PANTHER" id="PTHR17598:SF13">
    <property type="entry name" value="DNA POLYMERASE DELTA SUBUNIT 3"/>
    <property type="match status" value="1"/>
</dbReference>
<dbReference type="FunFam" id="3.90.1030.20:FF:000002">
    <property type="entry name" value="DNA polymerase delta subunit"/>
    <property type="match status" value="1"/>
</dbReference>
<comment type="caution">
    <text evidence="6">The sequence shown here is derived from an EMBL/GenBank/DDBJ whole genome shotgun (WGS) entry which is preliminary data.</text>
</comment>
<feature type="compositionally biased region" description="Basic and acidic residues" evidence="5">
    <location>
        <begin position="497"/>
        <end position="507"/>
    </location>
</feature>
<dbReference type="EMBL" id="BSYO01000028">
    <property type="protein sequence ID" value="GMH24904.1"/>
    <property type="molecule type" value="Genomic_DNA"/>
</dbReference>
<dbReference type="GO" id="GO:0003887">
    <property type="term" value="F:DNA-directed DNA polymerase activity"/>
    <property type="evidence" value="ECO:0007669"/>
    <property type="project" value="TreeGrafter"/>
</dbReference>
<feature type="compositionally biased region" description="Polar residues" evidence="5">
    <location>
        <begin position="178"/>
        <end position="187"/>
    </location>
</feature>
<keyword evidence="7" id="KW-1185">Reference proteome</keyword>
<feature type="compositionally biased region" description="Polar residues" evidence="5">
    <location>
        <begin position="324"/>
        <end position="337"/>
    </location>
</feature>
<sequence>MPEIETLGILEEIEALVSDRLQVVSFKWLSRNFLVSSNAAKKLLEEFVGKHGKGLEVVYSMTGWLKRNPPTYHARLVPAAKLAEAKQDFDDNCSVQVYSVQACIPKDPAALWNAEFVQAEELFKQSLTADNCLKDNRFSGVSNQFVKCHAEVTPSGIAAPQTKCAGVVGLQKKLQSSPAPGLQSCNAMPSVKSESDISGARDPANKPALIKEGNSISVSTKRGQNGLSSSGSGGSLVNLFGRASTKLKSTSASAEANSVASKADVSAEAQICAHEAFDNGNSDDDGVDINFKRASNGDGGKKRRVVLDDSDEEGDYENAVSLASPDSSKGQPSQYMKQQDRILNLERNSLNFDYQEDDKTKVKEEKANDTELKKPLKDSPAFHKGMNSGNFTAAEAPSAHDENEKKVTNVVPVSPKRRKVLKTRIDERGREVTEVVWEGEETQVKNTDSIVANKARNPTPKNEDDEPTNPVNRPAAVKKSPAAGGTAPSLPAGKAGNKKEVRPKDPKQGNIMSFFKRV</sequence>
<comment type="subcellular location">
    <subcellularLocation>
        <location evidence="1">Nucleus</location>
    </subcellularLocation>
</comment>
<evidence type="ECO:0000313" key="6">
    <source>
        <dbReference type="EMBL" id="GMH24904.1"/>
    </source>
</evidence>
<feature type="region of interest" description="Disordered" evidence="5">
    <location>
        <begin position="178"/>
        <end position="234"/>
    </location>
</feature>
<dbReference type="GO" id="GO:0006271">
    <property type="term" value="P:DNA strand elongation involved in DNA replication"/>
    <property type="evidence" value="ECO:0007669"/>
    <property type="project" value="TreeGrafter"/>
</dbReference>
<feature type="region of interest" description="Disordered" evidence="5">
    <location>
        <begin position="440"/>
        <end position="518"/>
    </location>
</feature>
<feature type="region of interest" description="Disordered" evidence="5">
    <location>
        <begin position="277"/>
        <end position="338"/>
    </location>
</feature>
<dbReference type="GO" id="GO:0043625">
    <property type="term" value="C:delta DNA polymerase complex"/>
    <property type="evidence" value="ECO:0007669"/>
    <property type="project" value="InterPro"/>
</dbReference>
<organism evidence="6 7">
    <name type="scientific">Nepenthes gracilis</name>
    <name type="common">Slender pitcher plant</name>
    <dbReference type="NCBI Taxonomy" id="150966"/>
    <lineage>
        <taxon>Eukaryota</taxon>
        <taxon>Viridiplantae</taxon>
        <taxon>Streptophyta</taxon>
        <taxon>Embryophyta</taxon>
        <taxon>Tracheophyta</taxon>
        <taxon>Spermatophyta</taxon>
        <taxon>Magnoliopsida</taxon>
        <taxon>eudicotyledons</taxon>
        <taxon>Gunneridae</taxon>
        <taxon>Pentapetalae</taxon>
        <taxon>Caryophyllales</taxon>
        <taxon>Nepenthaceae</taxon>
        <taxon>Nepenthes</taxon>
    </lineage>
</organism>
<evidence type="ECO:0000256" key="2">
    <source>
        <dbReference type="ARBA" id="ARBA00017589"/>
    </source>
</evidence>
<feature type="compositionally biased region" description="Polar residues" evidence="5">
    <location>
        <begin position="214"/>
        <end position="225"/>
    </location>
</feature>
<dbReference type="InterPro" id="IPR019038">
    <property type="entry name" value="POLD3"/>
</dbReference>
<evidence type="ECO:0000256" key="5">
    <source>
        <dbReference type="SAM" id="MobiDB-lite"/>
    </source>
</evidence>
<evidence type="ECO:0000313" key="7">
    <source>
        <dbReference type="Proteomes" id="UP001279734"/>
    </source>
</evidence>